<keyword evidence="2" id="KW-0812">Transmembrane</keyword>
<evidence type="ECO:0000313" key="3">
    <source>
        <dbReference type="EMBL" id="CAK9264892.1"/>
    </source>
</evidence>
<protein>
    <recommendedName>
        <fullName evidence="5">Bacterial Ig-like domain-containing protein</fullName>
    </recommendedName>
</protein>
<keyword evidence="2" id="KW-0472">Membrane</keyword>
<evidence type="ECO:0000256" key="2">
    <source>
        <dbReference type="SAM" id="Phobius"/>
    </source>
</evidence>
<sequence>MITTNNNHSCDSLEQILKPINDPSTSSIHDPDSALRTRFHGLQFHQLSHWVVNLLQEVQTQRITFTEAPAKYTSNTSATFRFNLTSAANSSSSSSNDPCATLCSIRCKLDQRSFEDCAGREDSFVNLLDGQHSFVVSVNTSNGVQFSAQYNWTVESIPPTATVDAGPAFTNAVNITVTITFTEICEGRGGGFQCSNTSFCDLLVSGDGAVIPATYKQIMPGIVYSLQVGLSTQTPSGRVRISMRRGFCTDAAGNLFQRTANSSVLVHFDRTVPSVLLWTAIPESQLQLDNQMRTVQATNNLADVMIYLDFSQPVLNSSHQLQSVLQPSTGNLIATNQSSLGNRRFGFMLLSLGSVAVVTITLPENSAVTNYGTPVTQSTNVTFLYDTERPQVQLFSTSRAHTNDDFLPIVVQFTEPVFLFKPSGVTILGGDLQSFEEISETTYALVVHVMGNQVVSVTVADNQSLDIARNTNSASSTLQVRHYTRPVVSVAISSFITAGFLFTALASGALSVSSATLAAAGACSNQASGSFSAAYPSRNFLGMAGHLQIFAFSHFLAVSLPVEYYETTGGLLWLIPHVNTPWQKDKDSNLSNRSSGAYFPRIMTVPGSSFSASHFREHYNRSQKTRRLGVNATQFGPALTSSEYKTYFLVRESLVSVFEFGILWQDFERNMFWVSIVGGGLAFLHLLTLLYLRWRTKTSLWGALSFPRFEIFLLILFSPAICQACAFIIRGRTVAGIVVGVLLLAIPFSFILSVALMLTFAVFFGRLVEYKEIRFKPHLEDGSHPQPTTPPPSSKLVAHLTGKGYPSKWVRMEGLATTFLPRYGLLIEDRKGPPRLVRIDGENGFDPDPHREIGGRVGLMRRRTQAAGTSDEEIDEVIPVSCSYKLLGCFQSGYILLDLSRRTAFGCIFGAFPVSDKSWSQVCLIFAFTVVQMVYLVIVKPFRSRSVQLVEEIALLCEMGVFAAVIALLARGHPAEDHCGVGILMLIFLVLCFLAQLLNEWYALIRKLLQLSNEDDSITKNLKMFAAGLMLPFLPRNRWLRFIPPYSPPPLQPSQAGMIPLLPLSPGTEQSRRPSTSLQQENPQASSAVGKLECDSQSPGSSDKAPVAEISELNPEQLLLGTI</sequence>
<proteinExistence type="predicted"/>
<dbReference type="PANTHER" id="PTHR34677:SF3">
    <property type="entry name" value="BACTERIAL IG-LIKE DOMAIN-CONTAINING PROTEIN"/>
    <property type="match status" value="1"/>
</dbReference>
<gene>
    <name evidence="3" type="ORF">CSSPJE1EN1_LOCUS10370</name>
</gene>
<evidence type="ECO:0000313" key="4">
    <source>
        <dbReference type="Proteomes" id="UP001497444"/>
    </source>
</evidence>
<name>A0ABP0WDH4_9BRYO</name>
<feature type="compositionally biased region" description="Polar residues" evidence="1">
    <location>
        <begin position="1067"/>
        <end position="1087"/>
    </location>
</feature>
<feature type="transmembrane region" description="Helical" evidence="2">
    <location>
        <begin position="949"/>
        <end position="969"/>
    </location>
</feature>
<dbReference type="Proteomes" id="UP001497444">
    <property type="component" value="Chromosome 17"/>
</dbReference>
<dbReference type="EMBL" id="OZ020112">
    <property type="protein sequence ID" value="CAK9264892.1"/>
    <property type="molecule type" value="Genomic_DNA"/>
</dbReference>
<evidence type="ECO:0008006" key="5">
    <source>
        <dbReference type="Google" id="ProtNLM"/>
    </source>
</evidence>
<evidence type="ECO:0000256" key="1">
    <source>
        <dbReference type="SAM" id="MobiDB-lite"/>
    </source>
</evidence>
<feature type="transmembrane region" description="Helical" evidence="2">
    <location>
        <begin position="735"/>
        <end position="764"/>
    </location>
</feature>
<feature type="region of interest" description="Disordered" evidence="1">
    <location>
        <begin position="1057"/>
        <end position="1123"/>
    </location>
</feature>
<keyword evidence="2" id="KW-1133">Transmembrane helix</keyword>
<organism evidence="3 4">
    <name type="scientific">Sphagnum jensenii</name>
    <dbReference type="NCBI Taxonomy" id="128206"/>
    <lineage>
        <taxon>Eukaryota</taxon>
        <taxon>Viridiplantae</taxon>
        <taxon>Streptophyta</taxon>
        <taxon>Embryophyta</taxon>
        <taxon>Bryophyta</taxon>
        <taxon>Sphagnophytina</taxon>
        <taxon>Sphagnopsida</taxon>
        <taxon>Sphagnales</taxon>
        <taxon>Sphagnaceae</taxon>
        <taxon>Sphagnum</taxon>
    </lineage>
</organism>
<dbReference type="PANTHER" id="PTHR34677">
    <property type="match status" value="1"/>
</dbReference>
<feature type="transmembrane region" description="Helical" evidence="2">
    <location>
        <begin position="981"/>
        <end position="998"/>
    </location>
</feature>
<feature type="transmembrane region" description="Helical" evidence="2">
    <location>
        <begin position="671"/>
        <end position="691"/>
    </location>
</feature>
<feature type="transmembrane region" description="Helical" evidence="2">
    <location>
        <begin position="495"/>
        <end position="519"/>
    </location>
</feature>
<feature type="transmembrane region" description="Helical" evidence="2">
    <location>
        <begin position="540"/>
        <end position="562"/>
    </location>
</feature>
<feature type="transmembrane region" description="Helical" evidence="2">
    <location>
        <begin position="918"/>
        <end position="937"/>
    </location>
</feature>
<feature type="transmembrane region" description="Helical" evidence="2">
    <location>
        <begin position="711"/>
        <end position="729"/>
    </location>
</feature>
<keyword evidence="4" id="KW-1185">Reference proteome</keyword>
<reference evidence="3" key="1">
    <citation type="submission" date="2024-02" db="EMBL/GenBank/DDBJ databases">
        <authorList>
            <consortium name="ELIXIR-Norway"/>
            <consortium name="Elixir Norway"/>
        </authorList>
    </citation>
    <scope>NUCLEOTIDE SEQUENCE</scope>
</reference>
<accession>A0ABP0WDH4</accession>